<name>V5EZ76_KALBG</name>
<dbReference type="Proteomes" id="UP000019377">
    <property type="component" value="Unassembled WGS sequence"/>
</dbReference>
<accession>V5EZ76</accession>
<dbReference type="PANTHER" id="PTHR31162:SF0">
    <property type="entry name" value="MALIC ACID TRANSPORT PROTEIN"/>
    <property type="match status" value="1"/>
</dbReference>
<evidence type="ECO:0000256" key="4">
    <source>
        <dbReference type="ARBA" id="ARBA00023136"/>
    </source>
</evidence>
<evidence type="ECO:0000256" key="2">
    <source>
        <dbReference type="ARBA" id="ARBA00022692"/>
    </source>
</evidence>
<evidence type="ECO:0000313" key="7">
    <source>
        <dbReference type="Proteomes" id="UP000019377"/>
    </source>
</evidence>
<evidence type="ECO:0008006" key="8">
    <source>
        <dbReference type="Google" id="ProtNLM"/>
    </source>
</evidence>
<dbReference type="GeneID" id="27418028"/>
<feature type="transmembrane region" description="Helical" evidence="5">
    <location>
        <begin position="241"/>
        <end position="262"/>
    </location>
</feature>
<dbReference type="HOGENOM" id="CLU_030057_2_0_1"/>
<dbReference type="OMA" id="LPCREHR"/>
<dbReference type="EMBL" id="KI545860">
    <property type="protein sequence ID" value="EST08134.1"/>
    <property type="molecule type" value="Genomic_DNA"/>
</dbReference>
<dbReference type="InterPro" id="IPR038665">
    <property type="entry name" value="Voltage-dep_anion_channel_sf"/>
</dbReference>
<feature type="transmembrane region" description="Helical" evidence="5">
    <location>
        <begin position="100"/>
        <end position="120"/>
    </location>
</feature>
<dbReference type="OrthoDB" id="2901184at2759"/>
<feature type="transmembrane region" description="Helical" evidence="5">
    <location>
        <begin position="202"/>
        <end position="221"/>
    </location>
</feature>
<keyword evidence="3 5" id="KW-1133">Transmembrane helix</keyword>
<dbReference type="AlphaFoldDB" id="V5EZ76"/>
<dbReference type="InterPro" id="IPR030185">
    <property type="entry name" value="Mae1"/>
</dbReference>
<dbReference type="eggNOG" id="ENOG502QV03">
    <property type="taxonomic scope" value="Eukaryota"/>
</dbReference>
<evidence type="ECO:0000313" key="6">
    <source>
        <dbReference type="EMBL" id="EST08134.1"/>
    </source>
</evidence>
<proteinExistence type="predicted"/>
<feature type="transmembrane region" description="Helical" evidence="5">
    <location>
        <begin position="20"/>
        <end position="43"/>
    </location>
</feature>
<sequence>MSLGGIANLLLSRIIDSTPLFYVGTTLYLLNLLYILILVSLQIARFTLTRASLRWTLSHPLECCFVPTVLLACATSINGLALILGDLPARGWEMVLRVLFWAYFTSSLLISLVCYTSLFSRGEQSLHHMSPAWVLPIFPLMLCGSVAAVVVPTQTPTAALAMAIGGLTCQGLGFGVSCMMYAVLLLRLMTEGWPPAKARPGLFMNCGPPAFTILCLLGLNSEAGRILPVSGTQWGPLAGQMLAVMATVTSIALWMLSAWFYLLTLASLVQLVWDREERARMEFMLAWWASVFPNTGFAMATNELGTVLGSSAVRGVAKGMVVWLLIVFIGVAVMHVRAVVRREIMVEGKDEDRVIDTMFHRDLTGDVETA</sequence>
<dbReference type="GO" id="GO:0015140">
    <property type="term" value="F:malate transmembrane transporter activity"/>
    <property type="evidence" value="ECO:0007669"/>
    <property type="project" value="InterPro"/>
</dbReference>
<keyword evidence="2 5" id="KW-0812">Transmembrane</keyword>
<dbReference type="CDD" id="cd09317">
    <property type="entry name" value="TDT_Mae1_like"/>
    <property type="match status" value="1"/>
</dbReference>
<evidence type="ECO:0000256" key="5">
    <source>
        <dbReference type="SAM" id="Phobius"/>
    </source>
</evidence>
<feature type="transmembrane region" description="Helical" evidence="5">
    <location>
        <begin position="157"/>
        <end position="190"/>
    </location>
</feature>
<dbReference type="PANTHER" id="PTHR31162">
    <property type="entry name" value="MALIC ACID TRANSPORT PROTEIN-RELATED"/>
    <property type="match status" value="1"/>
</dbReference>
<evidence type="ECO:0000256" key="3">
    <source>
        <dbReference type="ARBA" id="ARBA00022989"/>
    </source>
</evidence>
<feature type="transmembrane region" description="Helical" evidence="5">
    <location>
        <begin position="320"/>
        <end position="340"/>
    </location>
</feature>
<protein>
    <recommendedName>
        <fullName evidence="8">Malic acid transport protein</fullName>
    </recommendedName>
</protein>
<keyword evidence="4 5" id="KW-0472">Membrane</keyword>
<feature type="transmembrane region" description="Helical" evidence="5">
    <location>
        <begin position="132"/>
        <end position="151"/>
    </location>
</feature>
<feature type="transmembrane region" description="Helical" evidence="5">
    <location>
        <begin position="283"/>
        <end position="300"/>
    </location>
</feature>
<keyword evidence="7" id="KW-1185">Reference proteome</keyword>
<dbReference type="STRING" id="1365824.V5EZ76"/>
<feature type="transmembrane region" description="Helical" evidence="5">
    <location>
        <begin position="64"/>
        <end position="85"/>
    </location>
</feature>
<dbReference type="Pfam" id="PF03595">
    <property type="entry name" value="SLAC1"/>
    <property type="match status" value="1"/>
</dbReference>
<dbReference type="GO" id="GO:0016020">
    <property type="term" value="C:membrane"/>
    <property type="evidence" value="ECO:0007669"/>
    <property type="project" value="UniProtKB-SubCell"/>
</dbReference>
<dbReference type="InterPro" id="IPR004695">
    <property type="entry name" value="SLAC1/Mae1/Ssu1/TehA"/>
</dbReference>
<evidence type="ECO:0000256" key="1">
    <source>
        <dbReference type="ARBA" id="ARBA00004141"/>
    </source>
</evidence>
<comment type="subcellular location">
    <subcellularLocation>
        <location evidence="1">Membrane</location>
        <topology evidence="1">Multi-pass membrane protein</topology>
    </subcellularLocation>
</comment>
<reference evidence="7" key="1">
    <citation type="journal article" date="2013" name="Genome Announc.">
        <title>Draft genome sequence of Pseudozyma brasiliensis sp. nov. strain GHG001, a high producer of endo-1,4-xylanase isolated from an insect pest of sugarcane.</title>
        <authorList>
            <person name="Oliveira J.V.D.C."/>
            <person name="dos Santos R.A.C."/>
            <person name="Borges T.A."/>
            <person name="Riano-Pachon D.M."/>
            <person name="Goldman G.H."/>
        </authorList>
    </citation>
    <scope>NUCLEOTIDE SEQUENCE [LARGE SCALE GENOMIC DNA]</scope>
    <source>
        <strain evidence="7">GHG001</strain>
    </source>
</reference>
<gene>
    <name evidence="6" type="ORF">PSEUBRA_SCAF18g04710</name>
</gene>
<dbReference type="Gene3D" id="1.50.10.150">
    <property type="entry name" value="Voltage-dependent anion channel"/>
    <property type="match status" value="1"/>
</dbReference>
<organism evidence="6 7">
    <name type="scientific">Kalmanozyma brasiliensis (strain GHG001)</name>
    <name type="common">Yeast</name>
    <name type="synonym">Pseudozyma brasiliensis</name>
    <dbReference type="NCBI Taxonomy" id="1365824"/>
    <lineage>
        <taxon>Eukaryota</taxon>
        <taxon>Fungi</taxon>
        <taxon>Dikarya</taxon>
        <taxon>Basidiomycota</taxon>
        <taxon>Ustilaginomycotina</taxon>
        <taxon>Ustilaginomycetes</taxon>
        <taxon>Ustilaginales</taxon>
        <taxon>Ustilaginaceae</taxon>
        <taxon>Kalmanozyma</taxon>
    </lineage>
</organism>